<dbReference type="PROSITE" id="PS50113">
    <property type="entry name" value="PAC"/>
    <property type="match status" value="1"/>
</dbReference>
<evidence type="ECO:0000256" key="1">
    <source>
        <dbReference type="ARBA" id="ARBA00000085"/>
    </source>
</evidence>
<dbReference type="InterPro" id="IPR000700">
    <property type="entry name" value="PAS-assoc_C"/>
</dbReference>
<dbReference type="InterPro" id="IPR004358">
    <property type="entry name" value="Sig_transdc_His_kin-like_C"/>
</dbReference>
<feature type="domain" description="Response regulatory" evidence="6">
    <location>
        <begin position="412"/>
        <end position="524"/>
    </location>
</feature>
<dbReference type="PROSITE" id="PS50110">
    <property type="entry name" value="RESPONSE_REGULATORY"/>
    <property type="match status" value="1"/>
</dbReference>
<evidence type="ECO:0000256" key="2">
    <source>
        <dbReference type="ARBA" id="ARBA00012438"/>
    </source>
</evidence>
<reference evidence="8 9" key="1">
    <citation type="submission" date="2019-05" db="EMBL/GenBank/DDBJ databases">
        <title>Sulfitobacter sabulilitoris sp. nov., isolated from a marine sand.</title>
        <authorList>
            <person name="Yoon J.-H."/>
        </authorList>
    </citation>
    <scope>NUCLEOTIDE SEQUENCE [LARGE SCALE GENOMIC DNA]</scope>
    <source>
        <strain evidence="8 9">HSMS-29</strain>
    </source>
</reference>
<evidence type="ECO:0000259" key="6">
    <source>
        <dbReference type="PROSITE" id="PS50110"/>
    </source>
</evidence>
<dbReference type="Proteomes" id="UP000309550">
    <property type="component" value="Unassembled WGS sequence"/>
</dbReference>
<dbReference type="OrthoDB" id="9796100at2"/>
<dbReference type="Pfam" id="PF00512">
    <property type="entry name" value="HisKA"/>
    <property type="match status" value="1"/>
</dbReference>
<evidence type="ECO:0000256" key="3">
    <source>
        <dbReference type="ARBA" id="ARBA00022553"/>
    </source>
</evidence>
<dbReference type="InterPro" id="IPR003594">
    <property type="entry name" value="HATPase_dom"/>
</dbReference>
<protein>
    <recommendedName>
        <fullName evidence="2">histidine kinase</fullName>
        <ecNumber evidence="2">2.7.13.3</ecNumber>
    </recommendedName>
</protein>
<dbReference type="EC" id="2.7.13.3" evidence="2"/>
<evidence type="ECO:0000259" key="5">
    <source>
        <dbReference type="PROSITE" id="PS50109"/>
    </source>
</evidence>
<evidence type="ECO:0000313" key="8">
    <source>
        <dbReference type="EMBL" id="TMM52366.1"/>
    </source>
</evidence>
<dbReference type="InterPro" id="IPR001789">
    <property type="entry name" value="Sig_transdc_resp-reg_receiver"/>
</dbReference>
<dbReference type="Pfam" id="PF13426">
    <property type="entry name" value="PAS_9"/>
    <property type="match status" value="1"/>
</dbReference>
<dbReference type="SMART" id="SM00388">
    <property type="entry name" value="HisKA"/>
    <property type="match status" value="1"/>
</dbReference>
<dbReference type="InterPro" id="IPR003661">
    <property type="entry name" value="HisK_dim/P_dom"/>
</dbReference>
<dbReference type="Gene3D" id="3.40.50.2300">
    <property type="match status" value="1"/>
</dbReference>
<proteinExistence type="predicted"/>
<evidence type="ECO:0000259" key="7">
    <source>
        <dbReference type="PROSITE" id="PS50113"/>
    </source>
</evidence>
<dbReference type="PANTHER" id="PTHR43065">
    <property type="entry name" value="SENSOR HISTIDINE KINASE"/>
    <property type="match status" value="1"/>
</dbReference>
<evidence type="ECO:0000313" key="9">
    <source>
        <dbReference type="Proteomes" id="UP000309550"/>
    </source>
</evidence>
<dbReference type="SUPFAM" id="SSF55874">
    <property type="entry name" value="ATPase domain of HSP90 chaperone/DNA topoisomerase II/histidine kinase"/>
    <property type="match status" value="1"/>
</dbReference>
<feature type="domain" description="Histidine kinase" evidence="5">
    <location>
        <begin position="167"/>
        <end position="390"/>
    </location>
</feature>
<dbReference type="InterPro" id="IPR036890">
    <property type="entry name" value="HATPase_C_sf"/>
</dbReference>
<dbReference type="NCBIfam" id="TIGR00229">
    <property type="entry name" value="sensory_box"/>
    <property type="match status" value="1"/>
</dbReference>
<keyword evidence="3 4" id="KW-0597">Phosphoprotein</keyword>
<feature type="modified residue" description="4-aspartylphosphate" evidence="4">
    <location>
        <position position="462"/>
    </location>
</feature>
<dbReference type="SUPFAM" id="SSF55785">
    <property type="entry name" value="PYP-like sensor domain (PAS domain)"/>
    <property type="match status" value="1"/>
</dbReference>
<dbReference type="InterPro" id="IPR035965">
    <property type="entry name" value="PAS-like_dom_sf"/>
</dbReference>
<dbReference type="InterPro" id="IPR005467">
    <property type="entry name" value="His_kinase_dom"/>
</dbReference>
<dbReference type="PROSITE" id="PS50109">
    <property type="entry name" value="HIS_KIN"/>
    <property type="match status" value="1"/>
</dbReference>
<dbReference type="PRINTS" id="PR00344">
    <property type="entry name" value="BCTRLSENSOR"/>
</dbReference>
<evidence type="ECO:0000256" key="4">
    <source>
        <dbReference type="PROSITE-ProRule" id="PRU00169"/>
    </source>
</evidence>
<keyword evidence="9" id="KW-1185">Reference proteome</keyword>
<dbReference type="Pfam" id="PF02518">
    <property type="entry name" value="HATPase_c"/>
    <property type="match status" value="1"/>
</dbReference>
<dbReference type="EMBL" id="VANS01000002">
    <property type="protein sequence ID" value="TMM52366.1"/>
    <property type="molecule type" value="Genomic_DNA"/>
</dbReference>
<dbReference type="CDD" id="cd00082">
    <property type="entry name" value="HisKA"/>
    <property type="match status" value="1"/>
</dbReference>
<comment type="catalytic activity">
    <reaction evidence="1">
        <text>ATP + protein L-histidine = ADP + protein N-phospho-L-histidine.</text>
        <dbReference type="EC" id="2.7.13.3"/>
    </reaction>
</comment>
<dbReference type="SMART" id="SM00448">
    <property type="entry name" value="REC"/>
    <property type="match status" value="1"/>
</dbReference>
<accession>A0A5S3PJL4</accession>
<comment type="caution">
    <text evidence="8">The sequence shown here is derived from an EMBL/GenBank/DDBJ whole genome shotgun (WGS) entry which is preliminary data.</text>
</comment>
<dbReference type="PANTHER" id="PTHR43065:SF49">
    <property type="entry name" value="HISTIDINE KINASE"/>
    <property type="match status" value="1"/>
</dbReference>
<dbReference type="SUPFAM" id="SSF47384">
    <property type="entry name" value="Homodimeric domain of signal transducing histidine kinase"/>
    <property type="match status" value="1"/>
</dbReference>
<dbReference type="SMART" id="SM00387">
    <property type="entry name" value="HATPase_c"/>
    <property type="match status" value="1"/>
</dbReference>
<dbReference type="Gene3D" id="1.10.287.130">
    <property type="match status" value="1"/>
</dbReference>
<dbReference type="SUPFAM" id="SSF52172">
    <property type="entry name" value="CheY-like"/>
    <property type="match status" value="1"/>
</dbReference>
<name>A0A5S3PJL4_9RHOB</name>
<dbReference type="Gene3D" id="3.30.565.10">
    <property type="entry name" value="Histidine kinase-like ATPase, C-terminal domain"/>
    <property type="match status" value="1"/>
</dbReference>
<dbReference type="Gene3D" id="3.30.450.20">
    <property type="entry name" value="PAS domain"/>
    <property type="match status" value="1"/>
</dbReference>
<dbReference type="AlphaFoldDB" id="A0A5S3PJL4"/>
<sequence length="538" mass="58598">MSYDSDDRDISSWSSARDPLTSLSQAEAEADQFAHIVENSLHEIYIFDADTLVFVQANFGARKNMGYSNSEFRALTPVDIKPEMTRESFETLISPLRDKRERLLVFTTIHRRKDGTTYPVEVHLQLVQTGARAVFVAIIQDITEKLQTEERLRQAQKMEAIGQLTGGIAHDFNNLLTVILGNSELLSGRIAGDVIASRLLNEMIAAAESGASLTQQLLAFARQMPLEPQVLNIENLIDDMTDLLTRALGETIELRTKLAADLGQTMADPAQTQNAVFNLAINARDAMPDGGCLTIETANVALGDEIAAQNLNVEPGEYVRLTVSDNGQGMAADLRSRAMDPFFTTKEQGKGTGLGLSMVHGFAKQSGGHLEIDSEPGRGTSVSLYLPITDRDGDVHQADVRAKPTGVIGTQCVLVVEDDARVRKVSVTRLRYLGFQVVEAANGQQALDLLDKPNTIDIVFTDMVMPGGLSGADLLREVQHRYPHIKRLITSGYAEDGVLPNDGTIFLPKPCSLNDMSKAFEQLLGDPPAPGSGPHMAD</sequence>
<dbReference type="InterPro" id="IPR000014">
    <property type="entry name" value="PAS"/>
</dbReference>
<gene>
    <name evidence="8" type="ORF">FDT80_08755</name>
</gene>
<organism evidence="8 9">
    <name type="scientific">Sulfitobacter sabulilitoris</name>
    <dbReference type="NCBI Taxonomy" id="2562655"/>
    <lineage>
        <taxon>Bacteria</taxon>
        <taxon>Pseudomonadati</taxon>
        <taxon>Pseudomonadota</taxon>
        <taxon>Alphaproteobacteria</taxon>
        <taxon>Rhodobacterales</taxon>
        <taxon>Roseobacteraceae</taxon>
        <taxon>Sulfitobacter</taxon>
    </lineage>
</organism>
<dbReference type="RefSeq" id="WP_138661908.1">
    <property type="nucleotide sequence ID" value="NZ_VANS01000002.1"/>
</dbReference>
<dbReference type="Pfam" id="PF00072">
    <property type="entry name" value="Response_reg"/>
    <property type="match status" value="1"/>
</dbReference>
<dbReference type="InterPro" id="IPR036097">
    <property type="entry name" value="HisK_dim/P_sf"/>
</dbReference>
<feature type="domain" description="PAC" evidence="7">
    <location>
        <begin position="97"/>
        <end position="154"/>
    </location>
</feature>
<dbReference type="InterPro" id="IPR011006">
    <property type="entry name" value="CheY-like_superfamily"/>
</dbReference>
<dbReference type="GO" id="GO:0000155">
    <property type="term" value="F:phosphorelay sensor kinase activity"/>
    <property type="evidence" value="ECO:0007669"/>
    <property type="project" value="InterPro"/>
</dbReference>